<dbReference type="Pfam" id="PF01585">
    <property type="entry name" value="G-patch"/>
    <property type="match status" value="1"/>
</dbReference>
<feature type="region of interest" description="Disordered" evidence="2">
    <location>
        <begin position="167"/>
        <end position="284"/>
    </location>
</feature>
<evidence type="ECO:0000313" key="5">
    <source>
        <dbReference type="EMBL" id="CAL8121918.1"/>
    </source>
</evidence>
<dbReference type="Pfam" id="PF17780">
    <property type="entry name" value="OCRE"/>
    <property type="match status" value="1"/>
</dbReference>
<evidence type="ECO:0000259" key="3">
    <source>
        <dbReference type="PROSITE" id="PS50006"/>
    </source>
</evidence>
<dbReference type="InterPro" id="IPR000253">
    <property type="entry name" value="FHA_dom"/>
</dbReference>
<protein>
    <recommendedName>
        <fullName evidence="7">Angiogenic factor with G patch and FHA domains 1</fullName>
    </recommendedName>
</protein>
<feature type="domain" description="G-patch" evidence="4">
    <location>
        <begin position="499"/>
        <end position="545"/>
    </location>
</feature>
<evidence type="ECO:0008006" key="7">
    <source>
        <dbReference type="Google" id="ProtNLM"/>
    </source>
</evidence>
<dbReference type="InterPro" id="IPR053027">
    <property type="entry name" value="AGGF1"/>
</dbReference>
<feature type="compositionally biased region" description="Basic residues" evidence="2">
    <location>
        <begin position="171"/>
        <end position="185"/>
    </location>
</feature>
<evidence type="ECO:0000256" key="1">
    <source>
        <dbReference type="SAM" id="Coils"/>
    </source>
</evidence>
<comment type="caution">
    <text evidence="5">The sequence shown here is derived from an EMBL/GenBank/DDBJ whole genome shotgun (WGS) entry which is preliminary data.</text>
</comment>
<dbReference type="InterPro" id="IPR000467">
    <property type="entry name" value="G_patch_dom"/>
</dbReference>
<feature type="region of interest" description="Disordered" evidence="2">
    <location>
        <begin position="536"/>
        <end position="561"/>
    </location>
</feature>
<dbReference type="InterPro" id="IPR035624">
    <property type="entry name" value="AGGF1_OCRE"/>
</dbReference>
<dbReference type="Proteomes" id="UP001642540">
    <property type="component" value="Unassembled WGS sequence"/>
</dbReference>
<dbReference type="PROSITE" id="PS50006">
    <property type="entry name" value="FHA_DOMAIN"/>
    <property type="match status" value="1"/>
</dbReference>
<dbReference type="SUPFAM" id="SSF49879">
    <property type="entry name" value="SMAD/FHA domain"/>
    <property type="match status" value="1"/>
</dbReference>
<feature type="domain" description="FHA" evidence="3">
    <location>
        <begin position="314"/>
        <end position="374"/>
    </location>
</feature>
<evidence type="ECO:0000256" key="2">
    <source>
        <dbReference type="SAM" id="MobiDB-lite"/>
    </source>
</evidence>
<dbReference type="CDD" id="cd16164">
    <property type="entry name" value="OCRE_VG5Q"/>
    <property type="match status" value="1"/>
</dbReference>
<dbReference type="InterPro" id="IPR008984">
    <property type="entry name" value="SMAD_FHA_dom_sf"/>
</dbReference>
<dbReference type="PANTHER" id="PTHR23106:SF24">
    <property type="entry name" value="ANGIOGENIC FACTOR WITH G PATCH AND FHA DOMAINS 1"/>
    <property type="match status" value="1"/>
</dbReference>
<accession>A0ABP1RCB6</accession>
<name>A0ABP1RCB6_9HEXA</name>
<feature type="compositionally biased region" description="Low complexity" evidence="2">
    <location>
        <begin position="249"/>
        <end position="263"/>
    </location>
</feature>
<evidence type="ECO:0000313" key="6">
    <source>
        <dbReference type="Proteomes" id="UP001642540"/>
    </source>
</evidence>
<feature type="coiled-coil region" evidence="1">
    <location>
        <begin position="54"/>
        <end position="81"/>
    </location>
</feature>
<evidence type="ECO:0000259" key="4">
    <source>
        <dbReference type="PROSITE" id="PS50174"/>
    </source>
</evidence>
<dbReference type="InterPro" id="IPR041591">
    <property type="entry name" value="OCRE"/>
</dbReference>
<keyword evidence="1" id="KW-0175">Coiled coil</keyword>
<keyword evidence="6" id="KW-1185">Reference proteome</keyword>
<sequence>MNIQQEITRSQSVPVLNRDEAVLTKIQEHDGLISLMQTQIEFQSEVIAKHDKKFEHLHTTIEDLKSKLKELEDAFSKRLETQKAEKVAKALWSSDGADDNQTSIADIVKQTAEQTLGTESGFLYDDKLGLYFDQASGYYYDPIKQLYYNGHTKTYYSYDATTNTYQVHEPVKRKKGNKNKKPKQNKRVDRCASPSSPRPINVPEPAEPDDLMVIEDGSPIDQRSGSNYSNPSSPVKPHQTLSDMEEGELSSSNSSNDAELSSNKSDDSSGDEVESDNGNQQTYPPCIRAVVQSALDSDKSLKKGTLFLVPYTGGTIGCSGSKHAILLPTVSVDKLHAKIHYQDFSSNEDSMQDGKYFVTDVGSKNGTYLNKTRLSESGVPSEPHELVHGSTLQVGDVILLLHMHPGDFTCGHCEPGLVIQKEPMYEYTSGENSEKVRRSEIKKIKKKYCLDRKNENSKAKADMPIGPYADRAKSRRAKVGSDNPFAKTEVASVNMPIKETNKGFKMLKKMGWAGESLGTSENAGLTEPIKCEVKTNRGGLGLQDSSAISMPVQENKKRSKHLAKTMERYNEAKTSNAFQEDNV</sequence>
<reference evidence="5 6" key="1">
    <citation type="submission" date="2024-08" db="EMBL/GenBank/DDBJ databases">
        <authorList>
            <person name="Cucini C."/>
            <person name="Frati F."/>
        </authorList>
    </citation>
    <scope>NUCLEOTIDE SEQUENCE [LARGE SCALE GENOMIC DNA]</scope>
</reference>
<dbReference type="EMBL" id="CAXLJM020000066">
    <property type="protein sequence ID" value="CAL8121918.1"/>
    <property type="molecule type" value="Genomic_DNA"/>
</dbReference>
<organism evidence="5 6">
    <name type="scientific">Orchesella dallaii</name>
    <dbReference type="NCBI Taxonomy" id="48710"/>
    <lineage>
        <taxon>Eukaryota</taxon>
        <taxon>Metazoa</taxon>
        <taxon>Ecdysozoa</taxon>
        <taxon>Arthropoda</taxon>
        <taxon>Hexapoda</taxon>
        <taxon>Collembola</taxon>
        <taxon>Entomobryomorpha</taxon>
        <taxon>Entomobryoidea</taxon>
        <taxon>Orchesellidae</taxon>
        <taxon>Orchesellinae</taxon>
        <taxon>Orchesella</taxon>
    </lineage>
</organism>
<dbReference type="Gene3D" id="2.60.200.20">
    <property type="match status" value="1"/>
</dbReference>
<dbReference type="PANTHER" id="PTHR23106">
    <property type="entry name" value="ANGIOGENIC FACTOR WITH G PATCH AND FHA DOMAINS 1"/>
    <property type="match status" value="1"/>
</dbReference>
<feature type="compositionally biased region" description="Polar residues" evidence="2">
    <location>
        <begin position="221"/>
        <end position="233"/>
    </location>
</feature>
<proteinExistence type="predicted"/>
<gene>
    <name evidence="5" type="ORF">ODALV1_LOCUS19595</name>
</gene>
<dbReference type="SMART" id="SM00443">
    <property type="entry name" value="G_patch"/>
    <property type="match status" value="1"/>
</dbReference>
<dbReference type="PROSITE" id="PS50174">
    <property type="entry name" value="G_PATCH"/>
    <property type="match status" value="1"/>
</dbReference>
<dbReference type="Pfam" id="PF00498">
    <property type="entry name" value="FHA"/>
    <property type="match status" value="1"/>
</dbReference>